<reference evidence="2 3" key="1">
    <citation type="submission" date="2015-05" db="EMBL/GenBank/DDBJ databases">
        <title>Photobacterium galathea sp. nov.</title>
        <authorList>
            <person name="Machado H."/>
            <person name="Gram L."/>
        </authorList>
    </citation>
    <scope>NUCLEOTIDE SEQUENCE [LARGE SCALE GENOMIC DNA]</scope>
    <source>
        <strain evidence="2 3">DSM 25995</strain>
    </source>
</reference>
<feature type="transmembrane region" description="Helical" evidence="1">
    <location>
        <begin position="47"/>
        <end position="71"/>
    </location>
</feature>
<feature type="transmembrane region" description="Helical" evidence="1">
    <location>
        <begin position="127"/>
        <end position="146"/>
    </location>
</feature>
<name>A0A0J1GKN6_9GAMM</name>
<dbReference type="EMBL" id="LDOV01000025">
    <property type="protein sequence ID" value="KLV00181.1"/>
    <property type="molecule type" value="Genomic_DNA"/>
</dbReference>
<gene>
    <name evidence="2" type="ORF">ABT58_14465</name>
</gene>
<accession>A0A0J1GKN6</accession>
<comment type="caution">
    <text evidence="2">The sequence shown here is derived from an EMBL/GenBank/DDBJ whole genome shotgun (WGS) entry which is preliminary data.</text>
</comment>
<keyword evidence="3" id="KW-1185">Reference proteome</keyword>
<organism evidence="2 3">
    <name type="scientific">Photobacterium aphoticum</name>
    <dbReference type="NCBI Taxonomy" id="754436"/>
    <lineage>
        <taxon>Bacteria</taxon>
        <taxon>Pseudomonadati</taxon>
        <taxon>Pseudomonadota</taxon>
        <taxon>Gammaproteobacteria</taxon>
        <taxon>Vibrionales</taxon>
        <taxon>Vibrionaceae</taxon>
        <taxon>Photobacterium</taxon>
    </lineage>
</organism>
<protein>
    <submittedName>
        <fullName evidence="2">Permease</fullName>
    </submittedName>
</protein>
<evidence type="ECO:0000313" key="3">
    <source>
        <dbReference type="Proteomes" id="UP000036426"/>
    </source>
</evidence>
<keyword evidence="1" id="KW-0472">Membrane</keyword>
<evidence type="ECO:0000256" key="1">
    <source>
        <dbReference type="SAM" id="Phobius"/>
    </source>
</evidence>
<proteinExistence type="predicted"/>
<feature type="transmembrane region" description="Helical" evidence="1">
    <location>
        <begin position="92"/>
        <end position="115"/>
    </location>
</feature>
<keyword evidence="1" id="KW-1133">Transmembrane helix</keyword>
<dbReference type="Proteomes" id="UP000036426">
    <property type="component" value="Unassembled WGS sequence"/>
</dbReference>
<dbReference type="PATRIC" id="fig|754436.4.peg.3067"/>
<dbReference type="OrthoDB" id="5904207at2"/>
<feature type="transmembrane region" description="Helical" evidence="1">
    <location>
        <begin position="7"/>
        <end position="27"/>
    </location>
</feature>
<dbReference type="AlphaFoldDB" id="A0A0J1GKN6"/>
<dbReference type="RefSeq" id="WP_047875119.1">
    <property type="nucleotide sequence ID" value="NZ_BMYC01000015.1"/>
</dbReference>
<sequence>MEIKIKDALFGGAINGAINGYIASYHFKGMKSVPMSLNMISNSEVTVWGQAISLTFGLGIILSLITSALFIQQLKKTHPEHLSQIPTGFFRHLIPIALTQAATLFGWFVALAIIWTKCIGEVMVSPSSAVTLVGLFAFCISVLVEVGTKKSLIYKKVNVLAQQKH</sequence>
<keyword evidence="1" id="KW-0812">Transmembrane</keyword>
<evidence type="ECO:0000313" key="2">
    <source>
        <dbReference type="EMBL" id="KLV00181.1"/>
    </source>
</evidence>